<comment type="subcellular location">
    <subcellularLocation>
        <location evidence="1">Endoplasmic reticulum membrane</location>
        <topology evidence="1">Multi-pass membrane protein</topology>
    </subcellularLocation>
</comment>
<dbReference type="PANTHER" id="PTHR31651">
    <property type="match status" value="1"/>
</dbReference>
<dbReference type="InterPro" id="IPR004776">
    <property type="entry name" value="Mem_transp_PIN-like"/>
</dbReference>
<feature type="transmembrane region" description="Helical" evidence="10">
    <location>
        <begin position="147"/>
        <end position="173"/>
    </location>
</feature>
<keyword evidence="7" id="KW-0927">Auxin signaling pathway</keyword>
<accession>A0A061FQM3</accession>
<feature type="transmembrane region" description="Helical" evidence="10">
    <location>
        <begin position="73"/>
        <end position="94"/>
    </location>
</feature>
<dbReference type="Pfam" id="PF03547">
    <property type="entry name" value="Mem_trans"/>
    <property type="match status" value="1"/>
</dbReference>
<gene>
    <name evidence="11" type="ORF">TCM_043510</name>
</gene>
<evidence type="ECO:0000256" key="3">
    <source>
        <dbReference type="ARBA" id="ARBA00022692"/>
    </source>
</evidence>
<name>A0A061FQM3_THECC</name>
<dbReference type="Proteomes" id="UP000026915">
    <property type="component" value="Chromosome 10"/>
</dbReference>
<dbReference type="InterPro" id="IPR045033">
    <property type="entry name" value="PILS1/3/4/5/7"/>
</dbReference>
<organism evidence="11 12">
    <name type="scientific">Theobroma cacao</name>
    <name type="common">Cacao</name>
    <name type="synonym">Cocoa</name>
    <dbReference type="NCBI Taxonomy" id="3641"/>
    <lineage>
        <taxon>Eukaryota</taxon>
        <taxon>Viridiplantae</taxon>
        <taxon>Streptophyta</taxon>
        <taxon>Embryophyta</taxon>
        <taxon>Tracheophyta</taxon>
        <taxon>Spermatophyta</taxon>
        <taxon>Magnoliopsida</taxon>
        <taxon>eudicotyledons</taxon>
        <taxon>Gunneridae</taxon>
        <taxon>Pentapetalae</taxon>
        <taxon>rosids</taxon>
        <taxon>malvids</taxon>
        <taxon>Malvales</taxon>
        <taxon>Malvaceae</taxon>
        <taxon>Byttnerioideae</taxon>
        <taxon>Theobroma</taxon>
    </lineage>
</organism>
<evidence type="ECO:0000256" key="4">
    <source>
        <dbReference type="ARBA" id="ARBA00022824"/>
    </source>
</evidence>
<evidence type="ECO:0000313" key="12">
    <source>
        <dbReference type="Proteomes" id="UP000026915"/>
    </source>
</evidence>
<evidence type="ECO:0000256" key="2">
    <source>
        <dbReference type="ARBA" id="ARBA00022448"/>
    </source>
</evidence>
<keyword evidence="5 10" id="KW-1133">Transmembrane helix</keyword>
<dbReference type="HOGENOM" id="CLU_044945_2_1_1"/>
<sequence>MGFLDMFVVALMPVLKVLLVTAVGLLLAMEKIDLLGPEARNYLNKIVFYVLSPSLLVSNLADTITYNSVVTLWFMPLNILLTFIIGSALGLVLIKVTKTPEHLRGIVIGCCSAGNLGNLLLILVPAVCEQSNSPFGDSSTCSTNAVAYASLSMAVAAIYTWSYSYAVVSAYAIKSPEHKSTHSSEEAPDPSSDSCTEALLPSSYSQISEESSVQVELPLTNSGERTKMSFWKNIVQCVKSIMSKIDLKMVFAPSTIAAIIGFIFGIVSPIRKVLIDDSAPLHVIYTSAAFIGGGSHSLYDLDNGGKPSQRSKKIRSESVSHYRGGSSAEHFLASLGDWCY</sequence>
<feature type="transmembrane region" description="Helical" evidence="10">
    <location>
        <begin position="249"/>
        <end position="270"/>
    </location>
</feature>
<evidence type="ECO:0000256" key="7">
    <source>
        <dbReference type="ARBA" id="ARBA00023294"/>
    </source>
</evidence>
<reference evidence="11 12" key="1">
    <citation type="journal article" date="2013" name="Genome Biol.">
        <title>The genome sequence of the most widely cultivated cacao type and its use to identify candidate genes regulating pod color.</title>
        <authorList>
            <person name="Motamayor J.C."/>
            <person name="Mockaitis K."/>
            <person name="Schmutz J."/>
            <person name="Haiminen N."/>
            <person name="Iii D.L."/>
            <person name="Cornejo O."/>
            <person name="Findley S.D."/>
            <person name="Zheng P."/>
            <person name="Utro F."/>
            <person name="Royaert S."/>
            <person name="Saski C."/>
            <person name="Jenkins J."/>
            <person name="Podicheti R."/>
            <person name="Zhao M."/>
            <person name="Scheffler B.E."/>
            <person name="Stack J.C."/>
            <person name="Feltus F.A."/>
            <person name="Mustiga G.M."/>
            <person name="Amores F."/>
            <person name="Phillips W."/>
            <person name="Marelli J.P."/>
            <person name="May G.D."/>
            <person name="Shapiro H."/>
            <person name="Ma J."/>
            <person name="Bustamante C.D."/>
            <person name="Schnell R.J."/>
            <person name="Main D."/>
            <person name="Gilbert D."/>
            <person name="Parida L."/>
            <person name="Kuhn D.N."/>
        </authorList>
    </citation>
    <scope>NUCLEOTIDE SEQUENCE [LARGE SCALE GENOMIC DNA]</scope>
    <source>
        <strain evidence="12">cv. Matina 1-6</strain>
    </source>
</reference>
<dbReference type="GO" id="GO:0005789">
    <property type="term" value="C:endoplasmic reticulum membrane"/>
    <property type="evidence" value="ECO:0007669"/>
    <property type="project" value="UniProtKB-SubCell"/>
</dbReference>
<keyword evidence="6 10" id="KW-0472">Membrane</keyword>
<evidence type="ECO:0000313" key="11">
    <source>
        <dbReference type="EMBL" id="EOY18972.1"/>
    </source>
</evidence>
<dbReference type="GO" id="GO:0009734">
    <property type="term" value="P:auxin-activated signaling pathway"/>
    <property type="evidence" value="ECO:0007669"/>
    <property type="project" value="UniProtKB-KW"/>
</dbReference>
<keyword evidence="4" id="KW-0256">Endoplasmic reticulum</keyword>
<comment type="similarity">
    <text evidence="9">Belongs to the auxin efflux carrier (TC 2.A.69.2) family.</text>
</comment>
<evidence type="ECO:0000256" key="8">
    <source>
        <dbReference type="ARBA" id="ARBA00025100"/>
    </source>
</evidence>
<evidence type="ECO:0000256" key="9">
    <source>
        <dbReference type="ARBA" id="ARBA00025752"/>
    </source>
</evidence>
<protein>
    <submittedName>
        <fullName evidence="11">Auxin efflux carrier family protein isoform 5</fullName>
    </submittedName>
</protein>
<feature type="transmembrane region" description="Helical" evidence="10">
    <location>
        <begin position="106"/>
        <end position="127"/>
    </location>
</feature>
<dbReference type="EMBL" id="CM001888">
    <property type="protein sequence ID" value="EOY18972.1"/>
    <property type="molecule type" value="Genomic_DNA"/>
</dbReference>
<evidence type="ECO:0000256" key="10">
    <source>
        <dbReference type="SAM" id="Phobius"/>
    </source>
</evidence>
<comment type="function">
    <text evidence="8">Involved in cellular auxin homeostasis by regulating auxin metabolism. Regulates intracellular auxin accumulation at the endoplasmic reticulum and thus auxin availability for nuclear auxin signaling.</text>
</comment>
<dbReference type="GO" id="GO:0080162">
    <property type="term" value="P:endoplasmic reticulum to cytosol auxin transport"/>
    <property type="evidence" value="ECO:0007669"/>
    <property type="project" value="InterPro"/>
</dbReference>
<keyword evidence="2" id="KW-0813">Transport</keyword>
<evidence type="ECO:0000256" key="5">
    <source>
        <dbReference type="ARBA" id="ARBA00022989"/>
    </source>
</evidence>
<proteinExistence type="inferred from homology"/>
<dbReference type="Gramene" id="EOY18972">
    <property type="protein sequence ID" value="EOY18972"/>
    <property type="gene ID" value="TCM_043510"/>
</dbReference>
<keyword evidence="12" id="KW-1185">Reference proteome</keyword>
<evidence type="ECO:0000256" key="6">
    <source>
        <dbReference type="ARBA" id="ARBA00023136"/>
    </source>
</evidence>
<feature type="transmembrane region" description="Helical" evidence="10">
    <location>
        <begin position="6"/>
        <end position="30"/>
    </location>
</feature>
<keyword evidence="3 10" id="KW-0812">Transmembrane</keyword>
<dbReference type="AlphaFoldDB" id="A0A061FQM3"/>
<dbReference type="PANTHER" id="PTHR31651:SF39">
    <property type="entry name" value="AUXIN EFFLUX CARRIER FAMILY PROTEIN ISOFORM 2"/>
    <property type="match status" value="1"/>
</dbReference>
<evidence type="ECO:0000256" key="1">
    <source>
        <dbReference type="ARBA" id="ARBA00004477"/>
    </source>
</evidence>